<keyword evidence="2" id="KW-1185">Reference proteome</keyword>
<evidence type="ECO:0000313" key="2">
    <source>
        <dbReference type="Proteomes" id="UP000016511"/>
    </source>
</evidence>
<dbReference type="AlphaFoldDB" id="U1X0G4"/>
<proteinExistence type="predicted"/>
<dbReference type="EMBL" id="AWSJ01000233">
    <property type="protein sequence ID" value="ERI08018.1"/>
    <property type="molecule type" value="Genomic_DNA"/>
</dbReference>
<sequence length="75" mass="8447">MKSEKKQIVKGVGVKMNLGTICPSCDDKKKALIKLPVTVFKEDGQTYRRQGYSGCEVMCFDCLKAEVEELGEERE</sequence>
<evidence type="ECO:0000313" key="1">
    <source>
        <dbReference type="EMBL" id="ERI08018.1"/>
    </source>
</evidence>
<dbReference type="GeneID" id="92840318"/>
<dbReference type="STRING" id="649747.HMPREF0083_03904"/>
<accession>U1X0G4</accession>
<gene>
    <name evidence="1" type="ORF">HMPREF0083_03904</name>
</gene>
<dbReference type="Proteomes" id="UP000016511">
    <property type="component" value="Unassembled WGS sequence"/>
</dbReference>
<dbReference type="PATRIC" id="fig|649747.3.peg.3549"/>
<comment type="caution">
    <text evidence="1">The sequence shown here is derived from an EMBL/GenBank/DDBJ whole genome shotgun (WGS) entry which is preliminary data.</text>
</comment>
<organism evidence="1 2">
    <name type="scientific">Aneurinibacillus aneurinilyticus ATCC 12856</name>
    <dbReference type="NCBI Taxonomy" id="649747"/>
    <lineage>
        <taxon>Bacteria</taxon>
        <taxon>Bacillati</taxon>
        <taxon>Bacillota</taxon>
        <taxon>Bacilli</taxon>
        <taxon>Bacillales</taxon>
        <taxon>Paenibacillaceae</taxon>
        <taxon>Aneurinibacillus group</taxon>
        <taxon>Aneurinibacillus</taxon>
    </lineage>
</organism>
<dbReference type="RefSeq" id="WP_021622963.1">
    <property type="nucleotide sequence ID" value="NZ_KE952842.1"/>
</dbReference>
<reference evidence="1 2" key="1">
    <citation type="submission" date="2013-08" db="EMBL/GenBank/DDBJ databases">
        <authorList>
            <person name="Weinstock G."/>
            <person name="Sodergren E."/>
            <person name="Wylie T."/>
            <person name="Fulton L."/>
            <person name="Fulton R."/>
            <person name="Fronick C."/>
            <person name="O'Laughlin M."/>
            <person name="Godfrey J."/>
            <person name="Miner T."/>
            <person name="Herter B."/>
            <person name="Appelbaum E."/>
            <person name="Cordes M."/>
            <person name="Lek S."/>
            <person name="Wollam A."/>
            <person name="Pepin K.H."/>
            <person name="Palsikar V.B."/>
            <person name="Mitreva M."/>
            <person name="Wilson R.K."/>
        </authorList>
    </citation>
    <scope>NUCLEOTIDE SEQUENCE [LARGE SCALE GENOMIC DNA]</scope>
    <source>
        <strain evidence="1 2">ATCC 12856</strain>
    </source>
</reference>
<dbReference type="HOGENOM" id="CLU_2663064_0_0_9"/>
<name>U1X0G4_ANEAE</name>
<protein>
    <submittedName>
        <fullName evidence="1">Uncharacterized protein</fullName>
    </submittedName>
</protein>